<evidence type="ECO:0000256" key="1">
    <source>
        <dbReference type="PROSITE-ProRule" id="PRU00047"/>
    </source>
</evidence>
<proteinExistence type="predicted"/>
<dbReference type="PROSITE" id="PS50158">
    <property type="entry name" value="ZF_CCHC"/>
    <property type="match status" value="1"/>
</dbReference>
<dbReference type="InterPro" id="IPR036875">
    <property type="entry name" value="Znf_CCHC_sf"/>
</dbReference>
<evidence type="ECO:0000259" key="3">
    <source>
        <dbReference type="PROSITE" id="PS50158"/>
    </source>
</evidence>
<protein>
    <recommendedName>
        <fullName evidence="3">CCHC-type domain-containing protein</fullName>
    </recommendedName>
</protein>
<gene>
    <name evidence="4" type="ORF">OXX778_LOCUS22234</name>
</gene>
<name>A0A814QX53_9BILA</name>
<evidence type="ECO:0000256" key="2">
    <source>
        <dbReference type="SAM" id="MobiDB-lite"/>
    </source>
</evidence>
<feature type="domain" description="CCHC-type" evidence="3">
    <location>
        <begin position="36"/>
        <end position="51"/>
    </location>
</feature>
<keyword evidence="1" id="KW-0863">Zinc-finger</keyword>
<dbReference type="InterPro" id="IPR001878">
    <property type="entry name" value="Znf_CCHC"/>
</dbReference>
<dbReference type="SUPFAM" id="SSF57756">
    <property type="entry name" value="Retrovirus zinc finger-like domains"/>
    <property type="match status" value="1"/>
</dbReference>
<accession>A0A814QX53</accession>
<keyword evidence="1" id="KW-0479">Metal-binding</keyword>
<keyword evidence="1" id="KW-0862">Zinc</keyword>
<organism evidence="4 5">
    <name type="scientific">Brachionus calyciflorus</name>
    <dbReference type="NCBI Taxonomy" id="104777"/>
    <lineage>
        <taxon>Eukaryota</taxon>
        <taxon>Metazoa</taxon>
        <taxon>Spiralia</taxon>
        <taxon>Gnathifera</taxon>
        <taxon>Rotifera</taxon>
        <taxon>Eurotatoria</taxon>
        <taxon>Monogononta</taxon>
        <taxon>Pseudotrocha</taxon>
        <taxon>Ploima</taxon>
        <taxon>Brachionidae</taxon>
        <taxon>Brachionus</taxon>
    </lineage>
</organism>
<feature type="compositionally biased region" description="Basic and acidic residues" evidence="2">
    <location>
        <begin position="57"/>
        <end position="71"/>
    </location>
</feature>
<dbReference type="AlphaFoldDB" id="A0A814QX53"/>
<sequence length="144" mass="16351">SVDYKSITTKVEDQSFLVHKLNAMSLKTPTKFSGECFYCYKSGHRKSECRKRLSEEKYGRNGNQRRYDSDKRNKRVTFYNAEKTPNSRKKTKADDMAALSAKRVDCAIGDLIVSSNGWFGKKQFIFADVAEAGISGLDGRKRSV</sequence>
<feature type="non-terminal residue" evidence="4">
    <location>
        <position position="1"/>
    </location>
</feature>
<dbReference type="OrthoDB" id="10212833at2759"/>
<dbReference type="GO" id="GO:0008270">
    <property type="term" value="F:zinc ion binding"/>
    <property type="evidence" value="ECO:0007669"/>
    <property type="project" value="UniProtKB-KW"/>
</dbReference>
<evidence type="ECO:0000313" key="5">
    <source>
        <dbReference type="Proteomes" id="UP000663879"/>
    </source>
</evidence>
<feature type="region of interest" description="Disordered" evidence="2">
    <location>
        <begin position="57"/>
        <end position="76"/>
    </location>
</feature>
<keyword evidence="5" id="KW-1185">Reference proteome</keyword>
<reference evidence="4" key="1">
    <citation type="submission" date="2021-02" db="EMBL/GenBank/DDBJ databases">
        <authorList>
            <person name="Nowell W R."/>
        </authorList>
    </citation>
    <scope>NUCLEOTIDE SEQUENCE</scope>
    <source>
        <strain evidence="4">Ploen Becks lab</strain>
    </source>
</reference>
<dbReference type="EMBL" id="CAJNOC010009147">
    <property type="protein sequence ID" value="CAF1125432.1"/>
    <property type="molecule type" value="Genomic_DNA"/>
</dbReference>
<comment type="caution">
    <text evidence="4">The sequence shown here is derived from an EMBL/GenBank/DDBJ whole genome shotgun (WGS) entry which is preliminary data.</text>
</comment>
<dbReference type="Proteomes" id="UP000663879">
    <property type="component" value="Unassembled WGS sequence"/>
</dbReference>
<evidence type="ECO:0000313" key="4">
    <source>
        <dbReference type="EMBL" id="CAF1125432.1"/>
    </source>
</evidence>
<dbReference type="GO" id="GO:0003676">
    <property type="term" value="F:nucleic acid binding"/>
    <property type="evidence" value="ECO:0007669"/>
    <property type="project" value="InterPro"/>
</dbReference>